<dbReference type="GO" id="GO:0007165">
    <property type="term" value="P:signal transduction"/>
    <property type="evidence" value="ECO:0007669"/>
    <property type="project" value="InterPro"/>
</dbReference>
<evidence type="ECO:0000259" key="7">
    <source>
        <dbReference type="PROSITE" id="PS50104"/>
    </source>
</evidence>
<dbReference type="InterPro" id="IPR011009">
    <property type="entry name" value="Kinase-like_dom_sf"/>
</dbReference>
<gene>
    <name evidence="8" type="ORF">dnl_25900</name>
</gene>
<dbReference type="InterPro" id="IPR042095">
    <property type="entry name" value="SUMF_sf"/>
</dbReference>
<evidence type="ECO:0000313" key="8">
    <source>
        <dbReference type="EMBL" id="QTA80293.1"/>
    </source>
</evidence>
<dbReference type="InterPro" id="IPR016187">
    <property type="entry name" value="CTDL_fold"/>
</dbReference>
<dbReference type="PANTHER" id="PTHR24348:SF22">
    <property type="entry name" value="NON-SPECIFIC SERINE_THREONINE PROTEIN KINASE"/>
    <property type="match status" value="1"/>
</dbReference>
<evidence type="ECO:0000256" key="4">
    <source>
        <dbReference type="ARBA" id="ARBA00022840"/>
    </source>
</evidence>
<dbReference type="SUPFAM" id="SSF52200">
    <property type="entry name" value="Toll/Interleukin receptor TIR domain"/>
    <property type="match status" value="1"/>
</dbReference>
<dbReference type="Gene3D" id="3.30.200.20">
    <property type="entry name" value="Phosphorylase Kinase, domain 1"/>
    <property type="match status" value="1"/>
</dbReference>
<dbReference type="InterPro" id="IPR045269">
    <property type="entry name" value="Atg1-like"/>
</dbReference>
<reference evidence="8" key="1">
    <citation type="journal article" date="2021" name="Microb. Physiol.">
        <title>Proteogenomic Insights into the Physiology of Marine, Sulfate-Reducing, Filamentous Desulfonema limicola and Desulfonema magnum.</title>
        <authorList>
            <person name="Schnaars V."/>
            <person name="Wohlbrand L."/>
            <person name="Scheve S."/>
            <person name="Hinrichs C."/>
            <person name="Reinhardt R."/>
            <person name="Rabus R."/>
        </authorList>
    </citation>
    <scope>NUCLEOTIDE SEQUENCE</scope>
    <source>
        <strain evidence="8">5ac10</strain>
    </source>
</reference>
<dbReference type="KEGG" id="dli:dnl_25900"/>
<dbReference type="GO" id="GO:0016020">
    <property type="term" value="C:membrane"/>
    <property type="evidence" value="ECO:0007669"/>
    <property type="project" value="TreeGrafter"/>
</dbReference>
<keyword evidence="4 5" id="KW-0067">ATP-binding</keyword>
<dbReference type="GO" id="GO:0005829">
    <property type="term" value="C:cytosol"/>
    <property type="evidence" value="ECO:0007669"/>
    <property type="project" value="TreeGrafter"/>
</dbReference>
<dbReference type="Gene3D" id="1.10.510.10">
    <property type="entry name" value="Transferase(Phosphotransferase) domain 1"/>
    <property type="match status" value="1"/>
</dbReference>
<dbReference type="InterPro" id="IPR005532">
    <property type="entry name" value="SUMF_dom"/>
</dbReference>
<dbReference type="InterPro" id="IPR008271">
    <property type="entry name" value="Ser/Thr_kinase_AS"/>
</dbReference>
<feature type="binding site" evidence="5">
    <location>
        <position position="231"/>
    </location>
    <ligand>
        <name>ATP</name>
        <dbReference type="ChEBI" id="CHEBI:30616"/>
    </ligand>
</feature>
<proteinExistence type="predicted"/>
<keyword evidence="9" id="KW-1185">Reference proteome</keyword>
<dbReference type="InterPro" id="IPR035897">
    <property type="entry name" value="Toll_tir_struct_dom_sf"/>
</dbReference>
<dbReference type="GO" id="GO:0000407">
    <property type="term" value="C:phagophore assembly site"/>
    <property type="evidence" value="ECO:0007669"/>
    <property type="project" value="TreeGrafter"/>
</dbReference>
<name>A0A975GGI3_9BACT</name>
<protein>
    <submittedName>
        <fullName evidence="8">Protein kinase domain-containing protein, sulfatase-modifying factor enzyme domain-containing</fullName>
    </submittedName>
</protein>
<evidence type="ECO:0000256" key="1">
    <source>
        <dbReference type="ARBA" id="ARBA00022679"/>
    </source>
</evidence>
<dbReference type="AlphaFoldDB" id="A0A975GGI3"/>
<dbReference type="Gene3D" id="3.40.50.10140">
    <property type="entry name" value="Toll/interleukin-1 receptor homology (TIR) domain"/>
    <property type="match status" value="1"/>
</dbReference>
<keyword evidence="3 8" id="KW-0418">Kinase</keyword>
<dbReference type="SMART" id="SM00220">
    <property type="entry name" value="S_TKc"/>
    <property type="match status" value="1"/>
</dbReference>
<accession>A0A975GGI3</accession>
<dbReference type="RefSeq" id="WP_207691959.1">
    <property type="nucleotide sequence ID" value="NZ_CP061799.1"/>
</dbReference>
<dbReference type="Gene3D" id="3.90.1580.10">
    <property type="entry name" value="paralog of FGE (formylglycine-generating enzyme)"/>
    <property type="match status" value="1"/>
</dbReference>
<dbReference type="EMBL" id="CP061799">
    <property type="protein sequence ID" value="QTA80293.1"/>
    <property type="molecule type" value="Genomic_DNA"/>
</dbReference>
<evidence type="ECO:0000256" key="3">
    <source>
        <dbReference type="ARBA" id="ARBA00022777"/>
    </source>
</evidence>
<dbReference type="GO" id="GO:0005524">
    <property type="term" value="F:ATP binding"/>
    <property type="evidence" value="ECO:0007669"/>
    <property type="project" value="UniProtKB-UniRule"/>
</dbReference>
<evidence type="ECO:0000259" key="6">
    <source>
        <dbReference type="PROSITE" id="PS50011"/>
    </source>
</evidence>
<dbReference type="PROSITE" id="PS50011">
    <property type="entry name" value="PROTEIN_KINASE_DOM"/>
    <property type="match status" value="1"/>
</dbReference>
<dbReference type="GO" id="GO:0005776">
    <property type="term" value="C:autophagosome"/>
    <property type="evidence" value="ECO:0007669"/>
    <property type="project" value="TreeGrafter"/>
</dbReference>
<dbReference type="PROSITE" id="PS00108">
    <property type="entry name" value="PROTEIN_KINASE_ST"/>
    <property type="match status" value="1"/>
</dbReference>
<dbReference type="SUPFAM" id="SSF56436">
    <property type="entry name" value="C-type lectin-like"/>
    <property type="match status" value="1"/>
</dbReference>
<feature type="domain" description="TIR" evidence="7">
    <location>
        <begin position="1"/>
        <end position="134"/>
    </location>
</feature>
<dbReference type="GO" id="GO:0004674">
    <property type="term" value="F:protein serine/threonine kinase activity"/>
    <property type="evidence" value="ECO:0007669"/>
    <property type="project" value="InterPro"/>
</dbReference>
<dbReference type="InterPro" id="IPR000719">
    <property type="entry name" value="Prot_kinase_dom"/>
</dbReference>
<dbReference type="InterPro" id="IPR017441">
    <property type="entry name" value="Protein_kinase_ATP_BS"/>
</dbReference>
<sequence>MKIFISYTKEDIDIANKLYADLQEADLKPWMDKKNILPGQKWKQIIPKIINKCDLVIILMSSKSILRRGYFHTELRSALNVLNEMPPHSIFIIPVRIDNCNPAYEELKDIHWVDIFPSYENGFSKILNTINKILESVPKYKSAYTRKIGDEIRVLENLYEKLTIKGSDKKELFDIENKIKLLNKKILQGPNLEEGFILSARYKLIECIGTGGFATVWKAYDKKNRKLAAIKVLHGHLSRDDSQRDRFFRGAETMMSLNHQNIIRIIEPKCKYRGYYYFSMEYIDGSNLYDFIINNKELSKKNLLNIIEDVCLAVNYSHDYDIIHRDIKPENILVQKNGTACLTDFDLVLMYSSTIRASTGSIGTFMFAAPETIGSTYRIDKRSDIFSLAMTIVFCLYNEDLPINIFGNYINFVGDLDCNPEVKKSLMCALEWEPSDRYNSALNFWKDFNEAWKNDNKQIIKIELNSSNSEFKQYKENSEIKQDNYYIGKYTVTNAEFKRFVLAGGYDSTGLDNWWSNLGKEVWESYINRQQHPCIFEDKRREDFYTDRPAFWDDGKFNHPNKPVVGICWFEAEAYCNWLLEYLIKKDNVFWVNKSIHLPTEFQWVSAARKNGKYEYPWGNKLPSEEYANYGNKLLGTPHIIGSHPKGSSWCGCNDMVGDVWEWSLDNFEKNNDIDKVIRGGCCFDEAEQITINSRQARKPAYRHAAIGFRIVVESKCG</sequence>
<dbReference type="SUPFAM" id="SSF56112">
    <property type="entry name" value="Protein kinase-like (PK-like)"/>
    <property type="match status" value="1"/>
</dbReference>
<keyword evidence="1" id="KW-0808">Transferase</keyword>
<dbReference type="PROSITE" id="PS50104">
    <property type="entry name" value="TIR"/>
    <property type="match status" value="1"/>
</dbReference>
<evidence type="ECO:0000313" key="9">
    <source>
        <dbReference type="Proteomes" id="UP000663720"/>
    </source>
</evidence>
<evidence type="ECO:0000256" key="5">
    <source>
        <dbReference type="PROSITE-ProRule" id="PRU10141"/>
    </source>
</evidence>
<feature type="domain" description="Protein kinase" evidence="6">
    <location>
        <begin position="202"/>
        <end position="449"/>
    </location>
</feature>
<dbReference type="Pfam" id="PF13676">
    <property type="entry name" value="TIR_2"/>
    <property type="match status" value="1"/>
</dbReference>
<keyword evidence="2 5" id="KW-0547">Nucleotide-binding</keyword>
<dbReference type="PROSITE" id="PS00107">
    <property type="entry name" value="PROTEIN_KINASE_ATP"/>
    <property type="match status" value="1"/>
</dbReference>
<dbReference type="Proteomes" id="UP000663720">
    <property type="component" value="Chromosome"/>
</dbReference>
<dbReference type="Pfam" id="PF03781">
    <property type="entry name" value="FGE-sulfatase"/>
    <property type="match status" value="1"/>
</dbReference>
<dbReference type="Pfam" id="PF00069">
    <property type="entry name" value="Pkinase"/>
    <property type="match status" value="1"/>
</dbReference>
<dbReference type="InterPro" id="IPR000157">
    <property type="entry name" value="TIR_dom"/>
</dbReference>
<dbReference type="CDD" id="cd14014">
    <property type="entry name" value="STKc_PknB_like"/>
    <property type="match status" value="1"/>
</dbReference>
<organism evidence="8 9">
    <name type="scientific">Desulfonema limicola</name>
    <dbReference type="NCBI Taxonomy" id="45656"/>
    <lineage>
        <taxon>Bacteria</taxon>
        <taxon>Pseudomonadati</taxon>
        <taxon>Thermodesulfobacteriota</taxon>
        <taxon>Desulfobacteria</taxon>
        <taxon>Desulfobacterales</taxon>
        <taxon>Desulfococcaceae</taxon>
        <taxon>Desulfonema</taxon>
    </lineage>
</organism>
<evidence type="ECO:0000256" key="2">
    <source>
        <dbReference type="ARBA" id="ARBA00022741"/>
    </source>
</evidence>
<dbReference type="PANTHER" id="PTHR24348">
    <property type="entry name" value="SERINE/THREONINE-PROTEIN KINASE UNC-51-RELATED"/>
    <property type="match status" value="1"/>
</dbReference>